<organism evidence="8 9">
    <name type="scientific">Candidatus Ichthyocystis hellenicum</name>
    <dbReference type="NCBI Taxonomy" id="1561003"/>
    <lineage>
        <taxon>Bacteria</taxon>
        <taxon>Pseudomonadati</taxon>
        <taxon>Pseudomonadota</taxon>
        <taxon>Betaproteobacteria</taxon>
        <taxon>Burkholderiales</taxon>
        <taxon>Candidatus Ichthyocystis</taxon>
    </lineage>
</organism>
<dbReference type="Pfam" id="PF01177">
    <property type="entry name" value="Asp_Glu_race"/>
    <property type="match status" value="1"/>
</dbReference>
<keyword evidence="9" id="KW-1185">Reference proteome</keyword>
<name>A0A0S4M508_9BURK</name>
<evidence type="ECO:0000256" key="1">
    <source>
        <dbReference type="ARBA" id="ARBA00001602"/>
    </source>
</evidence>
<dbReference type="STRING" id="1561003.Ark11_0983"/>
<dbReference type="GO" id="GO:0008881">
    <property type="term" value="F:glutamate racemase activity"/>
    <property type="evidence" value="ECO:0007669"/>
    <property type="project" value="UniProtKB-UniRule"/>
</dbReference>
<evidence type="ECO:0000313" key="8">
    <source>
        <dbReference type="EMBL" id="CUT17802.1"/>
    </source>
</evidence>
<dbReference type="InterPro" id="IPR001920">
    <property type="entry name" value="Asp/Glu_race"/>
</dbReference>
<dbReference type="AlphaFoldDB" id="A0A0S4M508"/>
<dbReference type="NCBIfam" id="TIGR00067">
    <property type="entry name" value="glut_race"/>
    <property type="match status" value="1"/>
</dbReference>
<dbReference type="GO" id="GO:0009252">
    <property type="term" value="P:peptidoglycan biosynthetic process"/>
    <property type="evidence" value="ECO:0007669"/>
    <property type="project" value="UniProtKB-UniRule"/>
</dbReference>
<dbReference type="Proteomes" id="UP000198651">
    <property type="component" value="Chromosome I"/>
</dbReference>
<dbReference type="EC" id="5.1.1.3" evidence="2 7"/>
<dbReference type="EMBL" id="LN906597">
    <property type="protein sequence ID" value="CUT17802.1"/>
    <property type="molecule type" value="Genomic_DNA"/>
</dbReference>
<keyword evidence="6" id="KW-0961">Cell wall biogenesis/degradation</keyword>
<gene>
    <name evidence="8" type="primary">murI</name>
    <name evidence="8" type="ORF">Ark11_0983</name>
</gene>
<comment type="catalytic activity">
    <reaction evidence="1">
        <text>L-glutamate = D-glutamate</text>
        <dbReference type="Rhea" id="RHEA:12813"/>
        <dbReference type="ChEBI" id="CHEBI:29985"/>
        <dbReference type="ChEBI" id="CHEBI:29986"/>
        <dbReference type="EC" id="5.1.1.3"/>
    </reaction>
</comment>
<protein>
    <recommendedName>
        <fullName evidence="2 7">Glutamate racemase</fullName>
        <ecNumber evidence="2 7">5.1.1.3</ecNumber>
    </recommendedName>
</protein>
<evidence type="ECO:0000256" key="2">
    <source>
        <dbReference type="ARBA" id="ARBA00013090"/>
    </source>
</evidence>
<evidence type="ECO:0000256" key="7">
    <source>
        <dbReference type="NCBIfam" id="TIGR00067"/>
    </source>
</evidence>
<keyword evidence="5" id="KW-0413">Isomerase</keyword>
<keyword evidence="4" id="KW-0573">Peptidoglycan synthesis</keyword>
<proteinExistence type="predicted"/>
<dbReference type="InterPro" id="IPR015942">
    <property type="entry name" value="Asp/Glu/hydantoin_racemase"/>
</dbReference>
<sequence>MIGIIDSGVGGLSVWKAIRSNIKTQHRIIYIADTAYMPYGIRSTQDICQRVTKLSKVLIHKQCSIIIIACNTATVQALSELRLKFQSTNFIGMEPGIKPASHLSKNGNIGLLATKLTITSTKVIQLINQYGKDCSFFFQVDQGLAESIEHDDKVEESIICSHLKFVYEKNIDTLILGCSHYPLILSQIREELPPGTNIIHTEKSISERLMNIIAEPIIPSHKDNHTDEFLTTGNPSLCTKSFSRLLQKDVVVTPL</sequence>
<evidence type="ECO:0000256" key="3">
    <source>
        <dbReference type="ARBA" id="ARBA00022960"/>
    </source>
</evidence>
<dbReference type="InterPro" id="IPR018187">
    <property type="entry name" value="Asp/Glu_racemase_AS_1"/>
</dbReference>
<evidence type="ECO:0000256" key="4">
    <source>
        <dbReference type="ARBA" id="ARBA00022984"/>
    </source>
</evidence>
<dbReference type="GO" id="GO:0071555">
    <property type="term" value="P:cell wall organization"/>
    <property type="evidence" value="ECO:0007669"/>
    <property type="project" value="UniProtKB-KW"/>
</dbReference>
<dbReference type="PANTHER" id="PTHR21198:SF2">
    <property type="entry name" value="GLUTAMATE RACEMASE"/>
    <property type="match status" value="1"/>
</dbReference>
<dbReference type="PATRIC" id="fig|1561003.3.peg.1005"/>
<reference evidence="9" key="1">
    <citation type="submission" date="2015-11" db="EMBL/GenBank/DDBJ databases">
        <authorList>
            <person name="Seth-Smith H.M.B."/>
        </authorList>
    </citation>
    <scope>NUCLEOTIDE SEQUENCE [LARGE SCALE GENOMIC DNA]</scope>
    <source>
        <strain evidence="9">2013Ark11</strain>
    </source>
</reference>
<dbReference type="Gene3D" id="3.40.50.1860">
    <property type="match status" value="2"/>
</dbReference>
<accession>A0A0S4M508</accession>
<dbReference type="OrthoDB" id="9801055at2"/>
<dbReference type="InterPro" id="IPR004391">
    <property type="entry name" value="Glu_race"/>
</dbReference>
<dbReference type="RefSeq" id="WP_092343086.1">
    <property type="nucleotide sequence ID" value="NZ_FLSL01000088.1"/>
</dbReference>
<dbReference type="PANTHER" id="PTHR21198">
    <property type="entry name" value="GLUTAMATE RACEMASE"/>
    <property type="match status" value="1"/>
</dbReference>
<dbReference type="SUPFAM" id="SSF53681">
    <property type="entry name" value="Aspartate/glutamate racemase"/>
    <property type="match status" value="2"/>
</dbReference>
<evidence type="ECO:0000256" key="5">
    <source>
        <dbReference type="ARBA" id="ARBA00023235"/>
    </source>
</evidence>
<keyword evidence="3" id="KW-0133">Cell shape</keyword>
<dbReference type="GO" id="GO:0008360">
    <property type="term" value="P:regulation of cell shape"/>
    <property type="evidence" value="ECO:0007669"/>
    <property type="project" value="UniProtKB-KW"/>
</dbReference>
<evidence type="ECO:0000256" key="6">
    <source>
        <dbReference type="ARBA" id="ARBA00023316"/>
    </source>
</evidence>
<dbReference type="PROSITE" id="PS00923">
    <property type="entry name" value="ASP_GLU_RACEMASE_1"/>
    <property type="match status" value="1"/>
</dbReference>
<evidence type="ECO:0000313" key="9">
    <source>
        <dbReference type="Proteomes" id="UP000198651"/>
    </source>
</evidence>